<accession>A0A1E1MCR0</accession>
<dbReference type="Proteomes" id="UP000177625">
    <property type="component" value="Unassembled WGS sequence"/>
</dbReference>
<proteinExistence type="predicted"/>
<sequence length="212" mass="23227">MPGVVQVSSIWLPYLPPTPQYHMNLLYDYYSSRPPTLSLKADIKFDAFTTKGLGDFNTCGRIRVPETPTFIQKDNKAGNADYYPPIETQPGDYTDHPLHTYQLYISISRSTTSDFFELSPSTSTGSCYNIYPDSNPNNSRVQHHVTSIPGANMQFTAITALILTMTAGAIAAPPHAVGDRPAVLKRGNTCTAEGNGSCGKRNLSLGLVNYTR</sequence>
<reference evidence="2" key="1">
    <citation type="submission" date="2016-03" db="EMBL/GenBank/DDBJ databases">
        <authorList>
            <person name="Guldener U."/>
        </authorList>
    </citation>
    <scope>NUCLEOTIDE SEQUENCE [LARGE SCALE GENOMIC DNA]</scope>
</reference>
<protein>
    <submittedName>
        <fullName evidence="1">Uncharacterized protein</fullName>
    </submittedName>
</protein>
<gene>
    <name evidence="1" type="ORF">RSE6_07398</name>
</gene>
<organism evidence="1 2">
    <name type="scientific">Rhynchosporium secalis</name>
    <name type="common">Barley scald fungus</name>
    <dbReference type="NCBI Taxonomy" id="38038"/>
    <lineage>
        <taxon>Eukaryota</taxon>
        <taxon>Fungi</taxon>
        <taxon>Dikarya</taxon>
        <taxon>Ascomycota</taxon>
        <taxon>Pezizomycotina</taxon>
        <taxon>Leotiomycetes</taxon>
        <taxon>Helotiales</taxon>
        <taxon>Ploettnerulaceae</taxon>
        <taxon>Rhynchosporium</taxon>
    </lineage>
</organism>
<dbReference type="AlphaFoldDB" id="A0A1E1MCR0"/>
<name>A0A1E1MCR0_RHYSE</name>
<dbReference type="EMBL" id="FJVC01000270">
    <property type="protein sequence ID" value="CZT46891.1"/>
    <property type="molecule type" value="Genomic_DNA"/>
</dbReference>
<evidence type="ECO:0000313" key="2">
    <source>
        <dbReference type="Proteomes" id="UP000177625"/>
    </source>
</evidence>
<keyword evidence="2" id="KW-1185">Reference proteome</keyword>
<evidence type="ECO:0000313" key="1">
    <source>
        <dbReference type="EMBL" id="CZT46891.1"/>
    </source>
</evidence>